<feature type="compositionally biased region" description="Basic and acidic residues" evidence="1">
    <location>
        <begin position="212"/>
        <end position="222"/>
    </location>
</feature>
<name>A0A1C3KRJ8_PLAOA</name>
<dbReference type="Proteomes" id="UP000243200">
    <property type="component" value="Chromosome 8"/>
</dbReference>
<feature type="compositionally biased region" description="Polar residues" evidence="1">
    <location>
        <begin position="162"/>
        <end position="175"/>
    </location>
</feature>
<organism evidence="3 4">
    <name type="scientific">Plasmodium ovale</name>
    <name type="common">malaria parasite P. ovale</name>
    <dbReference type="NCBI Taxonomy" id="36330"/>
    <lineage>
        <taxon>Eukaryota</taxon>
        <taxon>Sar</taxon>
        <taxon>Alveolata</taxon>
        <taxon>Apicomplexa</taxon>
        <taxon>Aconoidasida</taxon>
        <taxon>Haemosporida</taxon>
        <taxon>Plasmodiidae</taxon>
        <taxon>Plasmodium</taxon>
        <taxon>Plasmodium (Plasmodium)</taxon>
    </lineage>
</organism>
<protein>
    <submittedName>
        <fullName evidence="3">Uncharacterized protein</fullName>
    </submittedName>
</protein>
<dbReference type="EMBL" id="LT594512">
    <property type="protein sequence ID" value="SBT76758.1"/>
    <property type="molecule type" value="Genomic_DNA"/>
</dbReference>
<keyword evidence="2" id="KW-1133">Transmembrane helix</keyword>
<feature type="region of interest" description="Disordered" evidence="1">
    <location>
        <begin position="150"/>
        <end position="222"/>
    </location>
</feature>
<evidence type="ECO:0000256" key="1">
    <source>
        <dbReference type="SAM" id="MobiDB-lite"/>
    </source>
</evidence>
<evidence type="ECO:0000313" key="4">
    <source>
        <dbReference type="Proteomes" id="UP000243200"/>
    </source>
</evidence>
<feature type="transmembrane region" description="Helical" evidence="2">
    <location>
        <begin position="7"/>
        <end position="28"/>
    </location>
</feature>
<dbReference type="AlphaFoldDB" id="A0A1C3KRJ8"/>
<feature type="compositionally biased region" description="Basic and acidic residues" evidence="1">
    <location>
        <begin position="150"/>
        <end position="161"/>
    </location>
</feature>
<keyword evidence="2" id="KW-0472">Membrane</keyword>
<evidence type="ECO:0000313" key="3">
    <source>
        <dbReference type="EMBL" id="SBT76758.1"/>
    </source>
</evidence>
<reference evidence="3 4" key="1">
    <citation type="submission" date="2016-06" db="EMBL/GenBank/DDBJ databases">
        <authorList>
            <consortium name="Pathogen Informatics"/>
        </authorList>
    </citation>
    <scope>NUCLEOTIDE SEQUENCE [LARGE SCALE GENOMIC DNA]</scope>
    <source>
        <strain evidence="3">PowCR01</strain>
    </source>
</reference>
<gene>
    <name evidence="3" type="primary">PowCR01_080025300</name>
    <name evidence="3" type="ORF">POWCR01_080025300</name>
</gene>
<keyword evidence="2" id="KW-0812">Transmembrane</keyword>
<dbReference type="OrthoDB" id="6013at2759"/>
<accession>A0A1C3KRJ8</accession>
<feature type="compositionally biased region" description="Polar residues" evidence="1">
    <location>
        <begin position="187"/>
        <end position="211"/>
    </location>
</feature>
<evidence type="ECO:0000256" key="2">
    <source>
        <dbReference type="SAM" id="Phobius"/>
    </source>
</evidence>
<proteinExistence type="predicted"/>
<dbReference type="VEuPathDB" id="PlasmoDB:PocGH01_08027500"/>
<sequence>MFKQLRRIFICVYYFLAFYKNFMCSYALHLKRAIPHPFFIHNSTSKKNCHFTNTRRKCYVPYQNGKDCVLVNGINRNDTNTGGTTLCINAHIEDEKSIHLFPTDSSQKVQNNGDREQGLCSFLKKQSMVKAMQRGRTSTHEATLEGEINKIDKGATGKSDYEPNTETGKRGTTISCAEKPTIHKCNDTTSVGGDSTGNDEPSATLKNGTENAEQHADEHTDKRTVRRAEKLTNRDRRRKEEVRKKLSELAKLRWRNEEERKKLLRCKNKFKHSEKTKKLLSYKIKLKWKDETYRKSIVEKTRVFNQDENTKRRKSLVLKEKWKLKEFRDKMLRNRKPFSIERRIKLSQIIKQKWTEDEYKQKTLKAIRDNYKKRKLEVGLNPNLNYIQNVIFFRQLGISAPKIRFFPDIHKEKLRGKKKRRKKQYKENFKENWKNIYDSILDKGDLQKSLSYLNSVQNLSVSMNT</sequence>
<dbReference type="VEuPathDB" id="PlasmoDB:POWCR01_080025300"/>